<reference evidence="2 3" key="1">
    <citation type="journal article" date="2016" name="BMC Genomics">
        <title>Comparative genomics reveals Cyclospora cayetanensis possesses coccidia-like metabolism and invasion components but unique surface antigens.</title>
        <authorList>
            <person name="Liu S."/>
            <person name="Wang L."/>
            <person name="Zheng H."/>
            <person name="Xu Z."/>
            <person name="Roellig D.M."/>
            <person name="Li N."/>
            <person name="Frace M.A."/>
            <person name="Tang K."/>
            <person name="Arrowood M.J."/>
            <person name="Moss D.M."/>
            <person name="Zhang L."/>
            <person name="Feng Y."/>
            <person name="Xiao L."/>
        </authorList>
    </citation>
    <scope>NUCLEOTIDE SEQUENCE [LARGE SCALE GENOMIC DNA]</scope>
    <source>
        <strain evidence="2 3">CHN_HEN01</strain>
    </source>
</reference>
<sequence>MKLEPQQKHRLDSSGVASSPPTEKGRFVVPPAVFISLALFLQKHLRMLRDAKGLQEAGRLLAEASLRFFEEALWRCRFLLATYFTAMRLAPICIAGVPAAAAAAVSAFAPADREGHPTAASLEGARSARAPREAVWKQQLLWIGVYSGDDAPVGVVQPQSSGKRPQHHLATHMTPLVSLLSLEADVFTRRLLQPPAVFLASALQHNDVETTTELLERFELPRHLQISAKLAEAFAALRDSLSGCMDALSSTLDPAVSCHAALDAYCAALEEAGFSGETCLATKSQRLLRAERGTAPLVTPGCASEAAAARDAEADGGCPFRASEELKAVQQQAQPPAKRTLELDASPQVAFPAEEAELPNPAAVFPTSPLISLFATTIDRLDVLIEARAMHEARLAALLLEVETLPIKANLLRTHLSSLHRRNTAVASLLEQMQQLAAGTVRLSNAVAVSRFVSHAVQTEARHRLVREQHQQTQLPYKELVDYSSSSEHGRRQQHQLTEGSLAAPQQLFELLFMRPEDLISDVLFPLRGQEEAKQLAALLEADLTGETGSLINSAASQVATDFCSWKVRPEGWTPQELVALPLAAKKHLEAVADDSQAAMELCYAAAARAWAARGDFQRALAVADAQLSSDRELQQHLLDCLIQKALKAVQQCLQPDKVQRMRFFHDLEGLHPEELQLQQNAALSSSSAFAMRVEASPQATATAAHATARNATGGAPSCTGEADMQEEVSLPNCVMRLSNAAAATRAALLLSASWPVQTCIDTLASQEQRAWSGAVRLASTAASVAGEVTEQDDALFAASAEDADEAADAALAAIALRAVSQDQAQLSCCSRGLCLLLMLQTVGCLYTWRSYSAAMEATRGAWSSWRELHAAVQTPEGIQRVVYTLAACNGYAAARSILRLVSGASVSPASDKAGSQLATSKAGELASLSRSSFAGVYGQLKGRGSVRLSNALPCALRGQLRRAHASVSKSSAERCLSRGETTSAVSSFAAEDGGSGAATEAAGVALSAAAAAGAQGDKRWEKKSLLVGAAAAHAVSLSSLPSGALTGLLHQLLRLCLAKYGEWRWVSARVLLLQQLLPFLTLLWQQGGWQPPVELLLRPRTAARLRDSLLRHASALSASTALKSRVAEANCAGTVSSAAPDGSEVAAAAAPAAEEEVDEELGKTVGSLRFYPVSEVRVVALARLGIERRVAACSLPRVSGEVLQNGQG</sequence>
<feature type="compositionally biased region" description="Low complexity" evidence="1">
    <location>
        <begin position="702"/>
        <end position="716"/>
    </location>
</feature>
<dbReference type="AlphaFoldDB" id="A0A1D3D3U4"/>
<comment type="caution">
    <text evidence="2">The sequence shown here is derived from an EMBL/GenBank/DDBJ whole genome shotgun (WGS) entry which is preliminary data.</text>
</comment>
<evidence type="ECO:0000313" key="3">
    <source>
        <dbReference type="Proteomes" id="UP000095192"/>
    </source>
</evidence>
<evidence type="ECO:0000256" key="1">
    <source>
        <dbReference type="SAM" id="MobiDB-lite"/>
    </source>
</evidence>
<feature type="compositionally biased region" description="Basic and acidic residues" evidence="1">
    <location>
        <begin position="1"/>
        <end position="12"/>
    </location>
</feature>
<accession>A0A1D3D3U4</accession>
<keyword evidence="3" id="KW-1185">Reference proteome</keyword>
<evidence type="ECO:0000313" key="2">
    <source>
        <dbReference type="EMBL" id="OEH78114.1"/>
    </source>
</evidence>
<feature type="region of interest" description="Disordered" evidence="1">
    <location>
        <begin position="1"/>
        <end position="23"/>
    </location>
</feature>
<gene>
    <name evidence="2" type="ORF">cyc_00553</name>
</gene>
<dbReference type="EMBL" id="JROU02000847">
    <property type="protein sequence ID" value="OEH78114.1"/>
    <property type="molecule type" value="Genomic_DNA"/>
</dbReference>
<dbReference type="Proteomes" id="UP000095192">
    <property type="component" value="Unassembled WGS sequence"/>
</dbReference>
<organism evidence="2 3">
    <name type="scientific">Cyclospora cayetanensis</name>
    <dbReference type="NCBI Taxonomy" id="88456"/>
    <lineage>
        <taxon>Eukaryota</taxon>
        <taxon>Sar</taxon>
        <taxon>Alveolata</taxon>
        <taxon>Apicomplexa</taxon>
        <taxon>Conoidasida</taxon>
        <taxon>Coccidia</taxon>
        <taxon>Eucoccidiorida</taxon>
        <taxon>Eimeriorina</taxon>
        <taxon>Eimeriidae</taxon>
        <taxon>Cyclospora</taxon>
    </lineage>
</organism>
<dbReference type="InParanoid" id="A0A1D3D3U4"/>
<proteinExistence type="predicted"/>
<dbReference type="VEuPathDB" id="ToxoDB:cyc_00553"/>
<feature type="region of interest" description="Disordered" evidence="1">
    <location>
        <begin position="702"/>
        <end position="723"/>
    </location>
</feature>
<protein>
    <submittedName>
        <fullName evidence="2">Uncharacterized protein</fullName>
    </submittedName>
</protein>
<name>A0A1D3D3U4_9EIME</name>